<evidence type="ECO:0000313" key="4">
    <source>
        <dbReference type="EMBL" id="SEE82677.1"/>
    </source>
</evidence>
<dbReference type="InterPro" id="IPR014748">
    <property type="entry name" value="Enoyl-CoA_hydra_C"/>
</dbReference>
<evidence type="ECO:0000313" key="5">
    <source>
        <dbReference type="Proteomes" id="UP000183407"/>
    </source>
</evidence>
<dbReference type="SUPFAM" id="SSF52096">
    <property type="entry name" value="ClpP/crotonase"/>
    <property type="match status" value="1"/>
</dbReference>
<comment type="similarity">
    <text evidence="1">Belongs to the enoyl-CoA hydratase/isomerase family.</text>
</comment>
<dbReference type="AlphaFoldDB" id="A0A1H5M1R9"/>
<accession>A0A1H5M1R9</accession>
<keyword evidence="3" id="KW-0456">Lyase</keyword>
<organism evidence="4 5">
    <name type="scientific">Rhodococcus jostii</name>
    <dbReference type="NCBI Taxonomy" id="132919"/>
    <lineage>
        <taxon>Bacteria</taxon>
        <taxon>Bacillati</taxon>
        <taxon>Actinomycetota</taxon>
        <taxon>Actinomycetes</taxon>
        <taxon>Mycobacteriales</taxon>
        <taxon>Nocardiaceae</taxon>
        <taxon>Rhodococcus</taxon>
    </lineage>
</organism>
<dbReference type="RefSeq" id="WP_073361437.1">
    <property type="nucleotide sequence ID" value="NZ_FNTL01000005.1"/>
</dbReference>
<dbReference type="Pfam" id="PF00378">
    <property type="entry name" value="ECH_1"/>
    <property type="match status" value="1"/>
</dbReference>
<evidence type="ECO:0000256" key="2">
    <source>
        <dbReference type="ARBA" id="ARBA00023098"/>
    </source>
</evidence>
<dbReference type="InterPro" id="IPR001753">
    <property type="entry name" value="Enoyl-CoA_hydra/iso"/>
</dbReference>
<dbReference type="OrthoDB" id="9775794at2"/>
<dbReference type="Proteomes" id="UP000183407">
    <property type="component" value="Unassembled WGS sequence"/>
</dbReference>
<dbReference type="PANTHER" id="PTHR11941:SF169">
    <property type="entry name" value="(7AS)-7A-METHYL-1,5-DIOXO-2,3,5,6,7,7A-HEXAHYDRO-1H-INDENE-CARBOXYL-COA HYDROLASE"/>
    <property type="match status" value="1"/>
</dbReference>
<dbReference type="Gene3D" id="3.90.226.10">
    <property type="entry name" value="2-enoyl-CoA Hydratase, Chain A, domain 1"/>
    <property type="match status" value="1"/>
</dbReference>
<reference evidence="5" key="1">
    <citation type="submission" date="2016-10" db="EMBL/GenBank/DDBJ databases">
        <authorList>
            <person name="Varghese N."/>
        </authorList>
    </citation>
    <scope>NUCLEOTIDE SEQUENCE [LARGE SCALE GENOMIC DNA]</scope>
    <source>
        <strain evidence="5">DSM 44719</strain>
    </source>
</reference>
<gene>
    <name evidence="4" type="ORF">SAMN04490220_8556</name>
</gene>
<dbReference type="GO" id="GO:0016829">
    <property type="term" value="F:lyase activity"/>
    <property type="evidence" value="ECO:0007669"/>
    <property type="project" value="UniProtKB-KW"/>
</dbReference>
<dbReference type="InterPro" id="IPR029045">
    <property type="entry name" value="ClpP/crotonase-like_dom_sf"/>
</dbReference>
<sequence length="254" mass="27330">MTEDICLVENRGHVLIVTLNRPAQRNALNAALRQRLRDVFDDYEADPELRCAILTANGTAFCAGGDLKEMASEAVQIPPEEWSLLLSSKGHVIKPVIGAVNGFALAGGFRLVQDVDLCIAADTAVFGISEVKRGRGAPWAAPLIDLMSKRVMMELLITGEPMTAQRAYEVGFVNRVVPGDRLLDEALAVAETVASNAPLSVAAGKKLVEISTELGSSHAVAFANAVYEKVYRSDDAAEGPRAFAEKRQPVWTGR</sequence>
<dbReference type="EMBL" id="FNTL01000005">
    <property type="protein sequence ID" value="SEE82677.1"/>
    <property type="molecule type" value="Genomic_DNA"/>
</dbReference>
<evidence type="ECO:0000256" key="1">
    <source>
        <dbReference type="ARBA" id="ARBA00005254"/>
    </source>
</evidence>
<dbReference type="CDD" id="cd06558">
    <property type="entry name" value="crotonase-like"/>
    <property type="match status" value="1"/>
</dbReference>
<protein>
    <submittedName>
        <fullName evidence="4">Enoyl-CoA hydratase/carnithine racemase</fullName>
    </submittedName>
</protein>
<evidence type="ECO:0000256" key="3">
    <source>
        <dbReference type="ARBA" id="ARBA00023239"/>
    </source>
</evidence>
<name>A0A1H5M1R9_RHOJO</name>
<proteinExistence type="inferred from homology"/>
<dbReference type="GO" id="GO:0006635">
    <property type="term" value="P:fatty acid beta-oxidation"/>
    <property type="evidence" value="ECO:0007669"/>
    <property type="project" value="TreeGrafter"/>
</dbReference>
<dbReference type="PANTHER" id="PTHR11941">
    <property type="entry name" value="ENOYL-COA HYDRATASE-RELATED"/>
    <property type="match status" value="1"/>
</dbReference>
<keyword evidence="2" id="KW-0443">Lipid metabolism</keyword>
<dbReference type="Gene3D" id="1.10.12.10">
    <property type="entry name" value="Lyase 2-enoyl-coa Hydratase, Chain A, domain 2"/>
    <property type="match status" value="1"/>
</dbReference>